<name>A0A3N2QS84_9RHOB</name>
<dbReference type="Proteomes" id="UP000268016">
    <property type="component" value="Unassembled WGS sequence"/>
</dbReference>
<dbReference type="Pfam" id="PF00664">
    <property type="entry name" value="ABC_membrane"/>
    <property type="match status" value="1"/>
</dbReference>
<dbReference type="InterPro" id="IPR011527">
    <property type="entry name" value="ABC1_TM_dom"/>
</dbReference>
<evidence type="ECO:0000313" key="13">
    <source>
        <dbReference type="Proteomes" id="UP000268016"/>
    </source>
</evidence>
<dbReference type="InterPro" id="IPR039421">
    <property type="entry name" value="Type_1_exporter"/>
</dbReference>
<proteinExistence type="predicted"/>
<dbReference type="CDD" id="cd18552">
    <property type="entry name" value="ABC_6TM_MsbA_like"/>
    <property type="match status" value="1"/>
</dbReference>
<dbReference type="PROSITE" id="PS50929">
    <property type="entry name" value="ABC_TM1F"/>
    <property type="match status" value="1"/>
</dbReference>
<dbReference type="GO" id="GO:0016887">
    <property type="term" value="F:ATP hydrolysis activity"/>
    <property type="evidence" value="ECO:0007669"/>
    <property type="project" value="InterPro"/>
</dbReference>
<accession>A0A3N2QS84</accession>
<evidence type="ECO:0000256" key="1">
    <source>
        <dbReference type="ARBA" id="ARBA00004651"/>
    </source>
</evidence>
<feature type="transmembrane region" description="Helical" evidence="9">
    <location>
        <begin position="249"/>
        <end position="273"/>
    </location>
</feature>
<keyword evidence="7 9" id="KW-1133">Transmembrane helix</keyword>
<feature type="transmembrane region" description="Helical" evidence="9">
    <location>
        <begin position="28"/>
        <end position="52"/>
    </location>
</feature>
<dbReference type="InterPro" id="IPR036640">
    <property type="entry name" value="ABC1_TM_sf"/>
</dbReference>
<dbReference type="GO" id="GO:0015421">
    <property type="term" value="F:ABC-type oligopeptide transporter activity"/>
    <property type="evidence" value="ECO:0007669"/>
    <property type="project" value="TreeGrafter"/>
</dbReference>
<dbReference type="Gene3D" id="3.40.50.300">
    <property type="entry name" value="P-loop containing nucleotide triphosphate hydrolases"/>
    <property type="match status" value="1"/>
</dbReference>
<keyword evidence="2" id="KW-0813">Transport</keyword>
<evidence type="ECO:0000256" key="6">
    <source>
        <dbReference type="ARBA" id="ARBA00022840"/>
    </source>
</evidence>
<dbReference type="FunFam" id="3.40.50.300:FF:000221">
    <property type="entry name" value="Multidrug ABC transporter ATP-binding protein"/>
    <property type="match status" value="1"/>
</dbReference>
<evidence type="ECO:0000313" key="12">
    <source>
        <dbReference type="EMBL" id="ROT98030.1"/>
    </source>
</evidence>
<dbReference type="OrthoDB" id="9808328at2"/>
<dbReference type="GO" id="GO:0005886">
    <property type="term" value="C:plasma membrane"/>
    <property type="evidence" value="ECO:0007669"/>
    <property type="project" value="UniProtKB-SubCell"/>
</dbReference>
<keyword evidence="5" id="KW-0547">Nucleotide-binding</keyword>
<protein>
    <submittedName>
        <fullName evidence="12">ABC transporter ATP-binding protein</fullName>
    </submittedName>
</protein>
<sequence length="596" mass="64903">MSAAGPRSETKSGPLFAWLWRGYLRRHAWWLLLALAIMALEGSTLGFFSLMVQPMFDEVLVGGDTGALWRVGFIICGIFVLRGLAAMAHKVLLTRIAQNTAAELRADLLGHLMRLDSRFHQGRSPGELIERCQGDVAAINAVWATIITGVGRDLVALIWLFGVAISIDWRWTAVTLIAAPLLVFPSYLVQTRVRRVSRRARELASRMSTRLDEVFHGITPIKLNRLEGYQARRDAALVRKRVDAEVHTAAWQAAIPGLLDLMSGLGFLAVMLYGGSEIIAGEKTVGQFMAFFTAIGLAFDPLRRLGQLSGKWQTAAASIERIHALFAEKPTVLSPSRPETPPQGAPELRLEGVGFGYGGDLPVLRDVSFVAEAGKTTALVGASGAGKSTIFHVLTRLADPQSGQVLIGGVEARSLSLSDLRGLFSVVSQDAALFDETLRENILLGRDVPEHRLAEVLEAAHVADFLPQLDDGLDSPAGPRGSNLSGGQRQRVAIARALLRDTPILLLDEATSALDTKSEQIVQEALERLSKGRTTLVIAHRLSTVRAADKIVVLDRGRVDDEGRHDELLARGGLYADLYRMQFRTEDDISQAGEAR</sequence>
<feature type="transmembrane region" description="Helical" evidence="9">
    <location>
        <begin position="141"/>
        <end position="165"/>
    </location>
</feature>
<feature type="domain" description="ABC transporter" evidence="10">
    <location>
        <begin position="348"/>
        <end position="581"/>
    </location>
</feature>
<evidence type="ECO:0000256" key="7">
    <source>
        <dbReference type="ARBA" id="ARBA00022989"/>
    </source>
</evidence>
<keyword evidence="4 9" id="KW-0812">Transmembrane</keyword>
<dbReference type="InterPro" id="IPR017871">
    <property type="entry name" value="ABC_transporter-like_CS"/>
</dbReference>
<evidence type="ECO:0000256" key="5">
    <source>
        <dbReference type="ARBA" id="ARBA00022741"/>
    </source>
</evidence>
<evidence type="ECO:0000259" key="10">
    <source>
        <dbReference type="PROSITE" id="PS50893"/>
    </source>
</evidence>
<dbReference type="InterPro" id="IPR003439">
    <property type="entry name" value="ABC_transporter-like_ATP-bd"/>
</dbReference>
<dbReference type="RefSeq" id="WP_123643570.1">
    <property type="nucleotide sequence ID" value="NZ_ML119090.1"/>
</dbReference>
<feature type="transmembrane region" description="Helical" evidence="9">
    <location>
        <begin position="67"/>
        <end position="85"/>
    </location>
</feature>
<dbReference type="SUPFAM" id="SSF52540">
    <property type="entry name" value="P-loop containing nucleoside triphosphate hydrolases"/>
    <property type="match status" value="1"/>
</dbReference>
<evidence type="ECO:0000256" key="3">
    <source>
        <dbReference type="ARBA" id="ARBA00022475"/>
    </source>
</evidence>
<keyword evidence="13" id="KW-1185">Reference proteome</keyword>
<organism evidence="12 13">
    <name type="scientific">Histidinibacterium lentulum</name>
    <dbReference type="NCBI Taxonomy" id="2480588"/>
    <lineage>
        <taxon>Bacteria</taxon>
        <taxon>Pseudomonadati</taxon>
        <taxon>Pseudomonadota</taxon>
        <taxon>Alphaproteobacteria</taxon>
        <taxon>Rhodobacterales</taxon>
        <taxon>Paracoccaceae</taxon>
        <taxon>Histidinibacterium</taxon>
    </lineage>
</organism>
<keyword evidence="8 9" id="KW-0472">Membrane</keyword>
<evidence type="ECO:0000259" key="11">
    <source>
        <dbReference type="PROSITE" id="PS50929"/>
    </source>
</evidence>
<dbReference type="InterPro" id="IPR003593">
    <property type="entry name" value="AAA+_ATPase"/>
</dbReference>
<evidence type="ECO:0000256" key="2">
    <source>
        <dbReference type="ARBA" id="ARBA00022448"/>
    </source>
</evidence>
<keyword evidence="3" id="KW-1003">Cell membrane</keyword>
<comment type="subcellular location">
    <subcellularLocation>
        <location evidence="1">Cell membrane</location>
        <topology evidence="1">Multi-pass membrane protein</topology>
    </subcellularLocation>
</comment>
<dbReference type="PROSITE" id="PS00211">
    <property type="entry name" value="ABC_TRANSPORTER_1"/>
    <property type="match status" value="1"/>
</dbReference>
<dbReference type="PROSITE" id="PS50893">
    <property type="entry name" value="ABC_TRANSPORTER_2"/>
    <property type="match status" value="1"/>
</dbReference>
<dbReference type="SMART" id="SM00382">
    <property type="entry name" value="AAA"/>
    <property type="match status" value="1"/>
</dbReference>
<dbReference type="InterPro" id="IPR027417">
    <property type="entry name" value="P-loop_NTPase"/>
</dbReference>
<feature type="domain" description="ABC transmembrane type-1" evidence="11">
    <location>
        <begin position="32"/>
        <end position="314"/>
    </location>
</feature>
<dbReference type="SUPFAM" id="SSF90123">
    <property type="entry name" value="ABC transporter transmembrane region"/>
    <property type="match status" value="1"/>
</dbReference>
<keyword evidence="6 12" id="KW-0067">ATP-binding</keyword>
<dbReference type="Gene3D" id="1.20.1560.10">
    <property type="entry name" value="ABC transporter type 1, transmembrane domain"/>
    <property type="match status" value="1"/>
</dbReference>
<reference evidence="12 13" key="1">
    <citation type="submission" date="2018-10" db="EMBL/GenBank/DDBJ databases">
        <title>Histidinibacterium lentulum gen. nov., sp. nov., a marine bacterium from the culture broth of Picochlorum sp. 122.</title>
        <authorList>
            <person name="Wang G."/>
        </authorList>
    </citation>
    <scope>NUCLEOTIDE SEQUENCE [LARGE SCALE GENOMIC DNA]</scope>
    <source>
        <strain evidence="12 13">B17</strain>
    </source>
</reference>
<dbReference type="EMBL" id="RDRB01000010">
    <property type="protein sequence ID" value="ROT98030.1"/>
    <property type="molecule type" value="Genomic_DNA"/>
</dbReference>
<evidence type="ECO:0000256" key="4">
    <source>
        <dbReference type="ARBA" id="ARBA00022692"/>
    </source>
</evidence>
<dbReference type="PANTHER" id="PTHR43394">
    <property type="entry name" value="ATP-DEPENDENT PERMEASE MDL1, MITOCHONDRIAL"/>
    <property type="match status" value="1"/>
</dbReference>
<comment type="caution">
    <text evidence="12">The sequence shown here is derived from an EMBL/GenBank/DDBJ whole genome shotgun (WGS) entry which is preliminary data.</text>
</comment>
<dbReference type="AlphaFoldDB" id="A0A3N2QS84"/>
<feature type="transmembrane region" description="Helical" evidence="9">
    <location>
        <begin position="171"/>
        <end position="189"/>
    </location>
</feature>
<dbReference type="PANTHER" id="PTHR43394:SF1">
    <property type="entry name" value="ATP-BINDING CASSETTE SUB-FAMILY B MEMBER 10, MITOCHONDRIAL"/>
    <property type="match status" value="1"/>
</dbReference>
<evidence type="ECO:0000256" key="9">
    <source>
        <dbReference type="SAM" id="Phobius"/>
    </source>
</evidence>
<dbReference type="Pfam" id="PF00005">
    <property type="entry name" value="ABC_tran"/>
    <property type="match status" value="1"/>
</dbReference>
<dbReference type="GO" id="GO:0005524">
    <property type="term" value="F:ATP binding"/>
    <property type="evidence" value="ECO:0007669"/>
    <property type="project" value="UniProtKB-KW"/>
</dbReference>
<evidence type="ECO:0000256" key="8">
    <source>
        <dbReference type="ARBA" id="ARBA00023136"/>
    </source>
</evidence>
<gene>
    <name evidence="12" type="ORF">EAT49_17315</name>
</gene>